<dbReference type="Proteomes" id="UP001159363">
    <property type="component" value="Chromosome 5"/>
</dbReference>
<comment type="caution">
    <text evidence="2">The sequence shown here is derived from an EMBL/GenBank/DDBJ whole genome shotgun (WGS) entry which is preliminary data.</text>
</comment>
<protein>
    <submittedName>
        <fullName evidence="2">Uncharacterized protein</fullName>
    </submittedName>
</protein>
<sequence>MPLVFGFSQGSHISPALTFWRSPYSPQSPSSAIKTSHSLVYVHPSYPPRNCRTRVVTLNTGNHRYGKPARAKIHFNPAAQSRLFTATRIPSIAPEPISDLMMVEISHMIHKELVDQKNTGTSNRPAFHVLAQHFGWQDSFMKGNEASKEKTWRLKSTTRKGRSHRLGKKPRPARNTISEDAVERRPQHSPPPLHHLYFRFSFRIYAGHVCCSRRTSFISFHFVPFEPASCAGCPNASPSPRLSSPRQAPECTWGRGGVTIRFPPRRTGFDSHSHPHPGFSHVEIVPDDAARRRLFSGTSPLPLILFLRCSTLASLRSRRLSKPRC</sequence>
<evidence type="ECO:0000313" key="2">
    <source>
        <dbReference type="EMBL" id="KAJ8880233.1"/>
    </source>
</evidence>
<evidence type="ECO:0000313" key="3">
    <source>
        <dbReference type="Proteomes" id="UP001159363"/>
    </source>
</evidence>
<proteinExistence type="predicted"/>
<organism evidence="2 3">
    <name type="scientific">Dryococelus australis</name>
    <dbReference type="NCBI Taxonomy" id="614101"/>
    <lineage>
        <taxon>Eukaryota</taxon>
        <taxon>Metazoa</taxon>
        <taxon>Ecdysozoa</taxon>
        <taxon>Arthropoda</taxon>
        <taxon>Hexapoda</taxon>
        <taxon>Insecta</taxon>
        <taxon>Pterygota</taxon>
        <taxon>Neoptera</taxon>
        <taxon>Polyneoptera</taxon>
        <taxon>Phasmatodea</taxon>
        <taxon>Verophasmatodea</taxon>
        <taxon>Anareolatae</taxon>
        <taxon>Phasmatidae</taxon>
        <taxon>Eurycanthinae</taxon>
        <taxon>Dryococelus</taxon>
    </lineage>
</organism>
<evidence type="ECO:0000256" key="1">
    <source>
        <dbReference type="SAM" id="MobiDB-lite"/>
    </source>
</evidence>
<accession>A0ABQ9H7F9</accession>
<keyword evidence="3" id="KW-1185">Reference proteome</keyword>
<feature type="compositionally biased region" description="Basic residues" evidence="1">
    <location>
        <begin position="156"/>
        <end position="172"/>
    </location>
</feature>
<dbReference type="EMBL" id="JARBHB010000006">
    <property type="protein sequence ID" value="KAJ8880233.1"/>
    <property type="molecule type" value="Genomic_DNA"/>
</dbReference>
<reference evidence="2 3" key="1">
    <citation type="submission" date="2023-02" db="EMBL/GenBank/DDBJ databases">
        <title>LHISI_Scaffold_Assembly.</title>
        <authorList>
            <person name="Stuart O.P."/>
            <person name="Cleave R."/>
            <person name="Magrath M.J.L."/>
            <person name="Mikheyev A.S."/>
        </authorList>
    </citation>
    <scope>NUCLEOTIDE SEQUENCE [LARGE SCALE GENOMIC DNA]</scope>
    <source>
        <strain evidence="2">Daus_M_001</strain>
        <tissue evidence="2">Leg muscle</tissue>
    </source>
</reference>
<feature type="region of interest" description="Disordered" evidence="1">
    <location>
        <begin position="147"/>
        <end position="188"/>
    </location>
</feature>
<gene>
    <name evidence="2" type="ORF">PR048_016699</name>
</gene>
<name>A0ABQ9H7F9_9NEOP</name>